<comment type="caution">
    <text evidence="1">The sequence shown here is derived from an EMBL/GenBank/DDBJ whole genome shotgun (WGS) entry which is preliminary data.</text>
</comment>
<dbReference type="Proteomes" id="UP001055811">
    <property type="component" value="Linkage Group LG09"/>
</dbReference>
<reference evidence="2" key="1">
    <citation type="journal article" date="2022" name="Mol. Ecol. Resour.">
        <title>The genomes of chicory, endive, great burdock and yacon provide insights into Asteraceae palaeo-polyploidization history and plant inulin production.</title>
        <authorList>
            <person name="Fan W."/>
            <person name="Wang S."/>
            <person name="Wang H."/>
            <person name="Wang A."/>
            <person name="Jiang F."/>
            <person name="Liu H."/>
            <person name="Zhao H."/>
            <person name="Xu D."/>
            <person name="Zhang Y."/>
        </authorList>
    </citation>
    <scope>NUCLEOTIDE SEQUENCE [LARGE SCALE GENOMIC DNA]</scope>
    <source>
        <strain evidence="2">cv. Punajuju</strain>
    </source>
</reference>
<keyword evidence="2" id="KW-1185">Reference proteome</keyword>
<dbReference type="EMBL" id="CM042017">
    <property type="protein sequence ID" value="KAI3691407.1"/>
    <property type="molecule type" value="Genomic_DNA"/>
</dbReference>
<gene>
    <name evidence="1" type="ORF">L2E82_49766</name>
</gene>
<sequence length="193" mass="21500">MNFSTEQTIPHRNVGFELPAIGNLLLPLRSEKLKYSELFLFIEMSYDEDIQPLVFDNGTGTIKAGFAGDDAPKVEFPNVVGRPRNGVMVDTDKKDAHVGVEALSKSGILTLKYPIDHGIVINWDDMEKSWHHAYNELHVAPTEHPVLLTEAPLNPKANREKMTQVMFETFDVPAMYIGIEGVLSLYASGRTTG</sequence>
<evidence type="ECO:0000313" key="1">
    <source>
        <dbReference type="EMBL" id="KAI3691407.1"/>
    </source>
</evidence>
<name>A0ACB8Z1G8_CICIN</name>
<proteinExistence type="predicted"/>
<reference evidence="1 2" key="2">
    <citation type="journal article" date="2022" name="Mol. Ecol. Resour.">
        <title>The genomes of chicory, endive, great burdock and yacon provide insights into Asteraceae paleo-polyploidization history and plant inulin production.</title>
        <authorList>
            <person name="Fan W."/>
            <person name="Wang S."/>
            <person name="Wang H."/>
            <person name="Wang A."/>
            <person name="Jiang F."/>
            <person name="Liu H."/>
            <person name="Zhao H."/>
            <person name="Xu D."/>
            <person name="Zhang Y."/>
        </authorList>
    </citation>
    <scope>NUCLEOTIDE SEQUENCE [LARGE SCALE GENOMIC DNA]</scope>
    <source>
        <strain evidence="2">cv. Punajuju</strain>
        <tissue evidence="1">Leaves</tissue>
    </source>
</reference>
<accession>A0ACB8Z1G8</accession>
<protein>
    <submittedName>
        <fullName evidence="1">Uncharacterized protein</fullName>
    </submittedName>
</protein>
<evidence type="ECO:0000313" key="2">
    <source>
        <dbReference type="Proteomes" id="UP001055811"/>
    </source>
</evidence>
<organism evidence="1 2">
    <name type="scientific">Cichorium intybus</name>
    <name type="common">Chicory</name>
    <dbReference type="NCBI Taxonomy" id="13427"/>
    <lineage>
        <taxon>Eukaryota</taxon>
        <taxon>Viridiplantae</taxon>
        <taxon>Streptophyta</taxon>
        <taxon>Embryophyta</taxon>
        <taxon>Tracheophyta</taxon>
        <taxon>Spermatophyta</taxon>
        <taxon>Magnoliopsida</taxon>
        <taxon>eudicotyledons</taxon>
        <taxon>Gunneridae</taxon>
        <taxon>Pentapetalae</taxon>
        <taxon>asterids</taxon>
        <taxon>campanulids</taxon>
        <taxon>Asterales</taxon>
        <taxon>Asteraceae</taxon>
        <taxon>Cichorioideae</taxon>
        <taxon>Cichorieae</taxon>
        <taxon>Cichoriinae</taxon>
        <taxon>Cichorium</taxon>
    </lineage>
</organism>